<comment type="caution">
    <text evidence="2">The sequence shown here is derived from an EMBL/GenBank/DDBJ whole genome shotgun (WGS) entry which is preliminary data.</text>
</comment>
<keyword evidence="1" id="KW-0812">Transmembrane</keyword>
<accession>A0A368T9U5</accession>
<sequence length="60" mass="6078">MASLRLAIATPGIITVAGLGTIALVTGYAAFAVVLGVLALLGLLDFVALARRARRGPLCE</sequence>
<keyword evidence="3" id="KW-1185">Reference proteome</keyword>
<organism evidence="2 3">
    <name type="scientific">Marinitenerispora sediminis</name>
    <dbReference type="NCBI Taxonomy" id="1931232"/>
    <lineage>
        <taxon>Bacteria</taxon>
        <taxon>Bacillati</taxon>
        <taxon>Actinomycetota</taxon>
        <taxon>Actinomycetes</taxon>
        <taxon>Streptosporangiales</taxon>
        <taxon>Nocardiopsidaceae</taxon>
        <taxon>Marinitenerispora</taxon>
    </lineage>
</organism>
<keyword evidence="1" id="KW-1133">Transmembrane helix</keyword>
<dbReference type="Proteomes" id="UP000253318">
    <property type="component" value="Unassembled WGS sequence"/>
</dbReference>
<feature type="transmembrane region" description="Helical" evidence="1">
    <location>
        <begin position="28"/>
        <end position="50"/>
    </location>
</feature>
<keyword evidence="1" id="KW-0472">Membrane</keyword>
<reference evidence="2 3" key="1">
    <citation type="submission" date="2018-04" db="EMBL/GenBank/DDBJ databases">
        <title>Novel actinobacteria from marine sediment.</title>
        <authorList>
            <person name="Ng Z.Y."/>
            <person name="Tan G.Y.A."/>
        </authorList>
    </citation>
    <scope>NUCLEOTIDE SEQUENCE [LARGE SCALE GENOMIC DNA]</scope>
    <source>
        <strain evidence="2 3">TPS81</strain>
    </source>
</reference>
<gene>
    <name evidence="2" type="ORF">DEF24_03950</name>
</gene>
<protein>
    <submittedName>
        <fullName evidence="2">Uncharacterized protein</fullName>
    </submittedName>
</protein>
<proteinExistence type="predicted"/>
<dbReference type="EMBL" id="QEIN01000018">
    <property type="protein sequence ID" value="RCV61537.1"/>
    <property type="molecule type" value="Genomic_DNA"/>
</dbReference>
<name>A0A368T9U5_9ACTN</name>
<evidence type="ECO:0000313" key="3">
    <source>
        <dbReference type="Proteomes" id="UP000253318"/>
    </source>
</evidence>
<evidence type="ECO:0000313" key="2">
    <source>
        <dbReference type="EMBL" id="RCV61537.1"/>
    </source>
</evidence>
<evidence type="ECO:0000256" key="1">
    <source>
        <dbReference type="SAM" id="Phobius"/>
    </source>
</evidence>
<dbReference type="AlphaFoldDB" id="A0A368T9U5"/>